<keyword evidence="5" id="KW-1185">Reference proteome</keyword>
<accession>A0A8H3FLP2</accession>
<dbReference type="InterPro" id="IPR035979">
    <property type="entry name" value="RBD_domain_sf"/>
</dbReference>
<dbReference type="CDD" id="cd12246">
    <property type="entry name" value="RRM1_U1A_like"/>
    <property type="match status" value="1"/>
</dbReference>
<dbReference type="InterPro" id="IPR000504">
    <property type="entry name" value="RRM_dom"/>
</dbReference>
<feature type="compositionally biased region" description="Gly residues" evidence="2">
    <location>
        <begin position="140"/>
        <end position="151"/>
    </location>
</feature>
<dbReference type="PROSITE" id="PS50102">
    <property type="entry name" value="RRM"/>
    <property type="match status" value="1"/>
</dbReference>
<evidence type="ECO:0000256" key="1">
    <source>
        <dbReference type="PROSITE-ProRule" id="PRU00176"/>
    </source>
</evidence>
<dbReference type="Proteomes" id="UP000664521">
    <property type="component" value="Unassembled WGS sequence"/>
</dbReference>
<dbReference type="SUPFAM" id="SSF54928">
    <property type="entry name" value="RNA-binding domain, RBD"/>
    <property type="match status" value="1"/>
</dbReference>
<feature type="compositionally biased region" description="Acidic residues" evidence="2">
    <location>
        <begin position="196"/>
        <end position="225"/>
    </location>
</feature>
<keyword evidence="1" id="KW-0694">RNA-binding</keyword>
<evidence type="ECO:0000256" key="2">
    <source>
        <dbReference type="SAM" id="MobiDB-lite"/>
    </source>
</evidence>
<feature type="compositionally biased region" description="Basic and acidic residues" evidence="2">
    <location>
        <begin position="183"/>
        <end position="195"/>
    </location>
</feature>
<organism evidence="4 5">
    <name type="scientific">Heterodermia speciosa</name>
    <dbReference type="NCBI Taxonomy" id="116794"/>
    <lineage>
        <taxon>Eukaryota</taxon>
        <taxon>Fungi</taxon>
        <taxon>Dikarya</taxon>
        <taxon>Ascomycota</taxon>
        <taxon>Pezizomycotina</taxon>
        <taxon>Lecanoromycetes</taxon>
        <taxon>OSLEUM clade</taxon>
        <taxon>Lecanoromycetidae</taxon>
        <taxon>Caliciales</taxon>
        <taxon>Physciaceae</taxon>
        <taxon>Heterodermia</taxon>
    </lineage>
</organism>
<reference evidence="4" key="1">
    <citation type="submission" date="2021-03" db="EMBL/GenBank/DDBJ databases">
        <authorList>
            <person name="Tagirdzhanova G."/>
        </authorList>
    </citation>
    <scope>NUCLEOTIDE SEQUENCE</scope>
</reference>
<comment type="caution">
    <text evidence="4">The sequence shown here is derived from an EMBL/GenBank/DDBJ whole genome shotgun (WGS) entry which is preliminary data.</text>
</comment>
<evidence type="ECO:0000313" key="4">
    <source>
        <dbReference type="EMBL" id="CAF9926085.1"/>
    </source>
</evidence>
<dbReference type="EMBL" id="CAJPDS010000040">
    <property type="protein sequence ID" value="CAF9926085.1"/>
    <property type="molecule type" value="Genomic_DNA"/>
</dbReference>
<dbReference type="SMART" id="SM00360">
    <property type="entry name" value="RRM"/>
    <property type="match status" value="1"/>
</dbReference>
<feature type="region of interest" description="Disordered" evidence="2">
    <location>
        <begin position="140"/>
        <end position="225"/>
    </location>
</feature>
<dbReference type="GO" id="GO:0003723">
    <property type="term" value="F:RNA binding"/>
    <property type="evidence" value="ECO:0007669"/>
    <property type="project" value="UniProtKB-UniRule"/>
</dbReference>
<dbReference type="InterPro" id="IPR012677">
    <property type="entry name" value="Nucleotide-bd_a/b_plait_sf"/>
</dbReference>
<dbReference type="AlphaFoldDB" id="A0A8H3FLP2"/>
<protein>
    <submittedName>
        <fullName evidence="4">U2 snRNP complex subunit msl1</fullName>
    </submittedName>
</protein>
<feature type="domain" description="RRM" evidence="3">
    <location>
        <begin position="36"/>
        <end position="96"/>
    </location>
</feature>
<proteinExistence type="predicted"/>
<feature type="compositionally biased region" description="Polar residues" evidence="2">
    <location>
        <begin position="1"/>
        <end position="11"/>
    </location>
</feature>
<dbReference type="Pfam" id="PF00076">
    <property type="entry name" value="RRM_1"/>
    <property type="match status" value="1"/>
</dbReference>
<evidence type="ECO:0000259" key="3">
    <source>
        <dbReference type="PROSITE" id="PS50102"/>
    </source>
</evidence>
<name>A0A8H3FLP2_9LECA</name>
<dbReference type="OrthoDB" id="277802at2759"/>
<evidence type="ECO:0000313" key="5">
    <source>
        <dbReference type="Proteomes" id="UP000664521"/>
    </source>
</evidence>
<gene>
    <name evidence="4" type="primary">MSL1</name>
    <name evidence="4" type="ORF">HETSPECPRED_006249</name>
</gene>
<feature type="region of interest" description="Disordered" evidence="2">
    <location>
        <begin position="1"/>
        <end position="27"/>
    </location>
</feature>
<dbReference type="Gene3D" id="3.30.70.330">
    <property type="match status" value="1"/>
</dbReference>
<sequence>MATRTIPTPNGSAPKPTNPPNQTSLSTLRKPDLRLSLYTLFSTHGPVLDVVALKTAKMRGQAHVVFRDVRDASAALRAENGREFFGAALRVEYAKGRSDVFGRLDGSFSGKGGKGTEGGEGQSSSLQQAIFGKVPGAGGGATTAVGGGPGAGLPPIPPAPAGVGQGLGRGDGEGEGEGGGRGVSEDVKGVKRAREESEDEDGEGAPMEEESDDDVEMEEESGDSD</sequence>